<evidence type="ECO:0000256" key="7">
    <source>
        <dbReference type="PIRSR" id="PIRSR602481-1"/>
    </source>
</evidence>
<evidence type="ECO:0000256" key="2">
    <source>
        <dbReference type="ARBA" id="ARBA00022491"/>
    </source>
</evidence>
<sequence>MRLEQLTERLKKLGYRLTPQRLVVLQVLEDTPHHLNAAEVYQLVSQRLPGVNEATIYRTLDFLVGHGLALAAHIGSGRIVYESTAHEHHHLICRRCGQTTEIDHSELAPLFEHFEQTTGYHIDSSHVTFFGLCPHCLADRQGSSFIS</sequence>
<name>A0A3D1JG28_9CHLR</name>
<dbReference type="EMBL" id="DPBP01000022">
    <property type="protein sequence ID" value="HCE17187.1"/>
    <property type="molecule type" value="Genomic_DNA"/>
</dbReference>
<keyword evidence="7" id="KW-0479">Metal-binding</keyword>
<dbReference type="GO" id="GO:1900376">
    <property type="term" value="P:regulation of secondary metabolite biosynthetic process"/>
    <property type="evidence" value="ECO:0007669"/>
    <property type="project" value="TreeGrafter"/>
</dbReference>
<dbReference type="SUPFAM" id="SSF46785">
    <property type="entry name" value="Winged helix' DNA-binding domain"/>
    <property type="match status" value="1"/>
</dbReference>
<protein>
    <submittedName>
        <fullName evidence="8">Transcriptional repressor</fullName>
    </submittedName>
</protein>
<gene>
    <name evidence="8" type="ORF">DEQ80_04945</name>
</gene>
<evidence type="ECO:0000256" key="5">
    <source>
        <dbReference type="ARBA" id="ARBA00023125"/>
    </source>
</evidence>
<feature type="binding site" evidence="7">
    <location>
        <position position="93"/>
    </location>
    <ligand>
        <name>Zn(2+)</name>
        <dbReference type="ChEBI" id="CHEBI:29105"/>
    </ligand>
</feature>
<dbReference type="InterPro" id="IPR036390">
    <property type="entry name" value="WH_DNA-bd_sf"/>
</dbReference>
<comment type="cofactor">
    <cofactor evidence="7">
        <name>Zn(2+)</name>
        <dbReference type="ChEBI" id="CHEBI:29105"/>
    </cofactor>
    <text evidence="7">Binds 1 zinc ion per subunit.</text>
</comment>
<comment type="caution">
    <text evidence="8">The sequence shown here is derived from an EMBL/GenBank/DDBJ whole genome shotgun (WGS) entry which is preliminary data.</text>
</comment>
<feature type="binding site" evidence="7">
    <location>
        <position position="136"/>
    </location>
    <ligand>
        <name>Zn(2+)</name>
        <dbReference type="ChEBI" id="CHEBI:29105"/>
    </ligand>
</feature>
<dbReference type="RefSeq" id="WP_062193145.1">
    <property type="nucleotide sequence ID" value="NZ_DF967965.1"/>
</dbReference>
<dbReference type="GO" id="GO:0000976">
    <property type="term" value="F:transcription cis-regulatory region binding"/>
    <property type="evidence" value="ECO:0007669"/>
    <property type="project" value="TreeGrafter"/>
</dbReference>
<keyword evidence="2" id="KW-0678">Repressor</keyword>
<keyword evidence="5" id="KW-0238">DNA-binding</keyword>
<evidence type="ECO:0000313" key="8">
    <source>
        <dbReference type="EMBL" id="HCE17187.1"/>
    </source>
</evidence>
<accession>A0A3D1JG28</accession>
<dbReference type="OrthoDB" id="8659436at2"/>
<dbReference type="Gene3D" id="1.10.10.10">
    <property type="entry name" value="Winged helix-like DNA-binding domain superfamily/Winged helix DNA-binding domain"/>
    <property type="match status" value="1"/>
</dbReference>
<dbReference type="STRING" id="229919.GCA_001050195_02051"/>
<dbReference type="AlphaFoldDB" id="A0A3D1JG28"/>
<dbReference type="PANTHER" id="PTHR33202:SF7">
    <property type="entry name" value="FERRIC UPTAKE REGULATION PROTEIN"/>
    <property type="match status" value="1"/>
</dbReference>
<dbReference type="InterPro" id="IPR002481">
    <property type="entry name" value="FUR"/>
</dbReference>
<dbReference type="GO" id="GO:0003700">
    <property type="term" value="F:DNA-binding transcription factor activity"/>
    <property type="evidence" value="ECO:0007669"/>
    <property type="project" value="InterPro"/>
</dbReference>
<dbReference type="PANTHER" id="PTHR33202">
    <property type="entry name" value="ZINC UPTAKE REGULATION PROTEIN"/>
    <property type="match status" value="1"/>
</dbReference>
<keyword evidence="4" id="KW-0805">Transcription regulation</keyword>
<comment type="similarity">
    <text evidence="1">Belongs to the Fur family.</text>
</comment>
<keyword evidence="6" id="KW-0804">Transcription</keyword>
<proteinExistence type="inferred from homology"/>
<dbReference type="GO" id="GO:0045892">
    <property type="term" value="P:negative regulation of DNA-templated transcription"/>
    <property type="evidence" value="ECO:0007669"/>
    <property type="project" value="TreeGrafter"/>
</dbReference>
<dbReference type="InterPro" id="IPR036388">
    <property type="entry name" value="WH-like_DNA-bd_sf"/>
</dbReference>
<dbReference type="CDD" id="cd07153">
    <property type="entry name" value="Fur_like"/>
    <property type="match status" value="1"/>
</dbReference>
<feature type="binding site" evidence="7">
    <location>
        <position position="96"/>
    </location>
    <ligand>
        <name>Zn(2+)</name>
        <dbReference type="ChEBI" id="CHEBI:29105"/>
    </ligand>
</feature>
<dbReference type="GO" id="GO:0008270">
    <property type="term" value="F:zinc ion binding"/>
    <property type="evidence" value="ECO:0007669"/>
    <property type="project" value="TreeGrafter"/>
</dbReference>
<dbReference type="Pfam" id="PF01475">
    <property type="entry name" value="FUR"/>
    <property type="match status" value="1"/>
</dbReference>
<reference evidence="8 9" key="1">
    <citation type="journal article" date="2018" name="Nat. Biotechnol.">
        <title>A standardized bacterial taxonomy based on genome phylogeny substantially revises the tree of life.</title>
        <authorList>
            <person name="Parks D.H."/>
            <person name="Chuvochina M."/>
            <person name="Waite D.W."/>
            <person name="Rinke C."/>
            <person name="Skarshewski A."/>
            <person name="Chaumeil P.A."/>
            <person name="Hugenholtz P."/>
        </authorList>
    </citation>
    <scope>NUCLEOTIDE SEQUENCE [LARGE SCALE GENOMIC DNA]</scope>
    <source>
        <strain evidence="8">UBA8781</strain>
    </source>
</reference>
<evidence type="ECO:0000256" key="1">
    <source>
        <dbReference type="ARBA" id="ARBA00007957"/>
    </source>
</evidence>
<feature type="binding site" evidence="7">
    <location>
        <position position="133"/>
    </location>
    <ligand>
        <name>Zn(2+)</name>
        <dbReference type="ChEBI" id="CHEBI:29105"/>
    </ligand>
</feature>
<evidence type="ECO:0000256" key="6">
    <source>
        <dbReference type="ARBA" id="ARBA00023163"/>
    </source>
</evidence>
<dbReference type="Proteomes" id="UP000264141">
    <property type="component" value="Unassembled WGS sequence"/>
</dbReference>
<organism evidence="8 9">
    <name type="scientific">Anaerolinea thermolimosa</name>
    <dbReference type="NCBI Taxonomy" id="229919"/>
    <lineage>
        <taxon>Bacteria</taxon>
        <taxon>Bacillati</taxon>
        <taxon>Chloroflexota</taxon>
        <taxon>Anaerolineae</taxon>
        <taxon>Anaerolineales</taxon>
        <taxon>Anaerolineaceae</taxon>
        <taxon>Anaerolinea</taxon>
    </lineage>
</organism>
<keyword evidence="3 7" id="KW-0862">Zinc</keyword>
<evidence type="ECO:0000256" key="4">
    <source>
        <dbReference type="ARBA" id="ARBA00023015"/>
    </source>
</evidence>
<evidence type="ECO:0000256" key="3">
    <source>
        <dbReference type="ARBA" id="ARBA00022833"/>
    </source>
</evidence>
<dbReference type="InterPro" id="IPR043135">
    <property type="entry name" value="Fur_C"/>
</dbReference>
<evidence type="ECO:0000313" key="9">
    <source>
        <dbReference type="Proteomes" id="UP000264141"/>
    </source>
</evidence>
<dbReference type="Gene3D" id="3.30.1490.190">
    <property type="match status" value="1"/>
</dbReference>